<gene>
    <name evidence="1" type="ORF">GCM10011339_27600</name>
</gene>
<name>A0ABQ1V3V7_9BACT</name>
<accession>A0ABQ1V3V7</accession>
<reference evidence="2" key="1">
    <citation type="journal article" date="2019" name="Int. J. Syst. Evol. Microbiol.">
        <title>The Global Catalogue of Microorganisms (GCM) 10K type strain sequencing project: providing services to taxonomists for standard genome sequencing and annotation.</title>
        <authorList>
            <consortium name="The Broad Institute Genomics Platform"/>
            <consortium name="The Broad Institute Genome Sequencing Center for Infectious Disease"/>
            <person name="Wu L."/>
            <person name="Ma J."/>
        </authorList>
    </citation>
    <scope>NUCLEOTIDE SEQUENCE [LARGE SCALE GENOMIC DNA]</scope>
    <source>
        <strain evidence="2">CGMCC 1.15407</strain>
    </source>
</reference>
<evidence type="ECO:0000313" key="2">
    <source>
        <dbReference type="Proteomes" id="UP000647339"/>
    </source>
</evidence>
<comment type="caution">
    <text evidence="1">The sequence shown here is derived from an EMBL/GenBank/DDBJ whole genome shotgun (WGS) entry which is preliminary data.</text>
</comment>
<dbReference type="Proteomes" id="UP000647339">
    <property type="component" value="Unassembled WGS sequence"/>
</dbReference>
<dbReference type="RefSeq" id="WP_229683433.1">
    <property type="nucleotide sequence ID" value="NZ_BMIU01000013.1"/>
</dbReference>
<evidence type="ECO:0008006" key="3">
    <source>
        <dbReference type="Google" id="ProtNLM"/>
    </source>
</evidence>
<proteinExistence type="predicted"/>
<protein>
    <recommendedName>
        <fullName evidence="3">DUF3575 domain-containing protein</fullName>
    </recommendedName>
</protein>
<sequence length="191" mass="21763">MRRNMKIGFIAVLFFVGLMTVHTGFCQESGHLPTQAVYVELGGPGLVYSFNYDFRFDKSDMNSWGMRLGAGGYSVTDESLLTLPVQINRLYGSGRHFFELGGGATFVYYRDRWETYRIANDGHYYYETRVDKNLLWILETGDTPALMGTLNFGYRKVPEEGGFLFGVNLVPAFNQNGFWPLWAGVRFGYAF</sequence>
<evidence type="ECO:0000313" key="1">
    <source>
        <dbReference type="EMBL" id="GGF37523.1"/>
    </source>
</evidence>
<organism evidence="1 2">
    <name type="scientific">Echinicola rosea</name>
    <dbReference type="NCBI Taxonomy" id="1807691"/>
    <lineage>
        <taxon>Bacteria</taxon>
        <taxon>Pseudomonadati</taxon>
        <taxon>Bacteroidota</taxon>
        <taxon>Cytophagia</taxon>
        <taxon>Cytophagales</taxon>
        <taxon>Cyclobacteriaceae</taxon>
        <taxon>Echinicola</taxon>
    </lineage>
</organism>
<dbReference type="EMBL" id="BMIU01000013">
    <property type="protein sequence ID" value="GGF37523.1"/>
    <property type="molecule type" value="Genomic_DNA"/>
</dbReference>
<keyword evidence="2" id="KW-1185">Reference proteome</keyword>